<evidence type="ECO:0000313" key="4">
    <source>
        <dbReference type="EMBL" id="TBX67490.1"/>
    </source>
</evidence>
<organism evidence="4 5">
    <name type="scientific">Flavobacterium silvisoli</name>
    <dbReference type="NCBI Taxonomy" id="2529433"/>
    <lineage>
        <taxon>Bacteria</taxon>
        <taxon>Pseudomonadati</taxon>
        <taxon>Bacteroidota</taxon>
        <taxon>Flavobacteriia</taxon>
        <taxon>Flavobacteriales</taxon>
        <taxon>Flavobacteriaceae</taxon>
        <taxon>Flavobacterium</taxon>
    </lineage>
</organism>
<dbReference type="PROSITE" id="PS51257">
    <property type="entry name" value="PROKAR_LIPOPROTEIN"/>
    <property type="match status" value="1"/>
</dbReference>
<proteinExistence type="predicted"/>
<reference evidence="4 5" key="1">
    <citation type="submission" date="2019-02" db="EMBL/GenBank/DDBJ databases">
        <title>Flavobacterium sp. RD-2-33 isolated from forest soil.</title>
        <authorList>
            <person name="Chaudhary D.K."/>
        </authorList>
    </citation>
    <scope>NUCLEOTIDE SEQUENCE [LARGE SCALE GENOMIC DNA]</scope>
    <source>
        <strain evidence="4 5">RD-2-33</strain>
    </source>
</reference>
<name>A0A4Q9YXD5_9FLAO</name>
<dbReference type="Gene3D" id="3.40.50.1820">
    <property type="entry name" value="alpha/beta hydrolase"/>
    <property type="match status" value="1"/>
</dbReference>
<feature type="chain" id="PRO_5020790859" evidence="2">
    <location>
        <begin position="28"/>
        <end position="859"/>
    </location>
</feature>
<dbReference type="Proteomes" id="UP000293300">
    <property type="component" value="Unassembled WGS sequence"/>
</dbReference>
<evidence type="ECO:0000313" key="5">
    <source>
        <dbReference type="Proteomes" id="UP000293300"/>
    </source>
</evidence>
<dbReference type="InterPro" id="IPR029058">
    <property type="entry name" value="AB_hydrolase_fold"/>
</dbReference>
<dbReference type="Gene3D" id="2.120.10.30">
    <property type="entry name" value="TolB, C-terminal domain"/>
    <property type="match status" value="1"/>
</dbReference>
<protein>
    <submittedName>
        <fullName evidence="4">S9 family peptidase</fullName>
    </submittedName>
</protein>
<gene>
    <name evidence="4" type="ORF">EZL74_09470</name>
</gene>
<comment type="caution">
    <text evidence="4">The sequence shown here is derived from an EMBL/GenBank/DDBJ whole genome shotgun (WGS) entry which is preliminary data.</text>
</comment>
<keyword evidence="2" id="KW-0732">Signal</keyword>
<evidence type="ECO:0000256" key="2">
    <source>
        <dbReference type="SAM" id="SignalP"/>
    </source>
</evidence>
<evidence type="ECO:0000259" key="3">
    <source>
        <dbReference type="Pfam" id="PF00326"/>
    </source>
</evidence>
<dbReference type="InterPro" id="IPR011042">
    <property type="entry name" value="6-blade_b-propeller_TolB-like"/>
</dbReference>
<dbReference type="GO" id="GO:0004252">
    <property type="term" value="F:serine-type endopeptidase activity"/>
    <property type="evidence" value="ECO:0007669"/>
    <property type="project" value="TreeGrafter"/>
</dbReference>
<dbReference type="SUPFAM" id="SSF82171">
    <property type="entry name" value="DPP6 N-terminal domain-like"/>
    <property type="match status" value="1"/>
</dbReference>
<dbReference type="GO" id="GO:0006508">
    <property type="term" value="P:proteolysis"/>
    <property type="evidence" value="ECO:0007669"/>
    <property type="project" value="InterPro"/>
</dbReference>
<dbReference type="OrthoDB" id="9812921at2"/>
<dbReference type="RefSeq" id="WP_131476368.1">
    <property type="nucleotide sequence ID" value="NZ_SJPE01000011.1"/>
</dbReference>
<evidence type="ECO:0000256" key="1">
    <source>
        <dbReference type="ARBA" id="ARBA00022801"/>
    </source>
</evidence>
<accession>A0A4Q9YXD5</accession>
<dbReference type="SUPFAM" id="SSF53474">
    <property type="entry name" value="alpha/beta-Hydrolases"/>
    <property type="match status" value="1"/>
</dbReference>
<keyword evidence="1" id="KW-0378">Hydrolase</keyword>
<dbReference type="AlphaFoldDB" id="A0A4Q9YXD5"/>
<feature type="domain" description="Peptidase S9 prolyl oligopeptidase catalytic" evidence="3">
    <location>
        <begin position="672"/>
        <end position="844"/>
    </location>
</feature>
<dbReference type="PANTHER" id="PTHR42776">
    <property type="entry name" value="SERINE PEPTIDASE S9 FAMILY MEMBER"/>
    <property type="match status" value="1"/>
</dbReference>
<dbReference type="EMBL" id="SJPE01000011">
    <property type="protein sequence ID" value="TBX67490.1"/>
    <property type="molecule type" value="Genomic_DNA"/>
</dbReference>
<sequence length="859" mass="96245">MKRNNTFKAYQYLFFSCCLLLSCPIFGQARQVVKNSAGFGKEGKVLINELSADGKWISYGISYESGTDTLVLQNTVTKARQLFPKGTQSHFGGKRFFACIRKNDLIVLSLESGRSFVVPNISRYFFLANGTCLATLNTKHILELRNTRNKVVQTIEGITGFELNETRDVLLYSSNTKDNFEVGILGANFSKNRILATTKEAITKLMWREDSKAVAFISGGNLEYVNLETQKSFKLSAAKLLEQGKVISSNPIYPVALSADGKKVFVGLALAEKRSLLKGPEVWNGNDRMLYPVQQSTAASGVPVIGVWFPESGSFRVLNDEARYCVRLSGLNDYVVVSDPFSYGLEPSYPELVDYYIKNVHTGAEKLLLKKQRQDTTMLCFSPLTNSIAYYSEGQWWLYNPETDETICLTSSVHTKWDNSDIDAPISVSVYGLAGWSADGKSVFLYDKYDIWKVALAGGYCTNMTKGSEWYKRYRLDKSATANLKFRPYNSEKRLIISEQQDLLLTVESENDWSTGYAIYRSGKGLQSIDYGAHYCSNLHKSETNDLAYLTETYAKAPQLVYVKAREVKPKLLYSSPMPKQPVKKAELISYTNSKGTTLKSALFYPDGYDAGIQYPMIVVIYEKKSKAIHRYSSQTLLSSDGSVVANFTAAGYFVLFPDFELEIGKPGLSATDCVTAAVMAALSKASINPKKVGLMGHSYGGYETNFIITQTDIFAAAVSGAGISNTISRYFGLAFNLTNTDLFRYENQQWRMGASFFDAKQGYWDNSPIMHADHVKTPILLWHGKLDDTIPFDQCVSFYLALRRLGRQTIMVAYPDEGHDLSKPENQEDLTSRIIQWFDYFLKDNANIGWISNGILPE</sequence>
<keyword evidence="5" id="KW-1185">Reference proteome</keyword>
<feature type="signal peptide" evidence="2">
    <location>
        <begin position="1"/>
        <end position="27"/>
    </location>
</feature>
<dbReference type="InterPro" id="IPR001375">
    <property type="entry name" value="Peptidase_S9_cat"/>
</dbReference>
<dbReference type="Pfam" id="PF00326">
    <property type="entry name" value="Peptidase_S9"/>
    <property type="match status" value="1"/>
</dbReference>
<dbReference type="PANTHER" id="PTHR42776:SF27">
    <property type="entry name" value="DIPEPTIDYL PEPTIDASE FAMILY MEMBER 6"/>
    <property type="match status" value="1"/>
</dbReference>